<dbReference type="EMBL" id="RQGH01000007">
    <property type="protein sequence ID" value="TGL75518.1"/>
    <property type="molecule type" value="Genomic_DNA"/>
</dbReference>
<comment type="caution">
    <text evidence="2">The sequence shown here is derived from an EMBL/GenBank/DDBJ whole genome shotgun (WGS) entry which is preliminary data.</text>
</comment>
<sequence>MKHPFHQIHLYEIGSRLFCGKKGKPLPLLLNEIQEKIPFGWADEIWLMGIWKNSPSSRKIAETMPALRPGYEAVKSKIEPGDVYGSPYAIYEYKPDPIITDKDDLTEIYEWFQSKNKKLILDFVPNHMAIDSPLVSNHPKSFLLANESKDFKDTFFHPNGNRYFYGKDPYFDGWTDTVQWDFSNPEVEGLHIQILREIAKQCDGVRCDMAMLPLHDVFEKTHGKRSVYRWETVIRTIKQEFPHFKFYAEVYWGLESKLLSLGFDATYEKRLYDLFLNQNLQAAKEKLCSESNLNQIRFLENHDEERAKHCFGENGKTYFSLLSANQGTILFYDGQELGLSKKIPVQMIRTDEESTDLEAFAFYERALAAIQKREKSIFYRDPSYSEFNGLSIFCRLILSENQRELIIWNPNDISCSGWIPFQDEIIYQKELKDIVTGNVFPQEKKEEGLYFLLKPNELQWFTF</sequence>
<evidence type="ECO:0000259" key="1">
    <source>
        <dbReference type="SMART" id="SM00642"/>
    </source>
</evidence>
<dbReference type="RefSeq" id="WP_135640476.1">
    <property type="nucleotide sequence ID" value="NZ_RQGH01000007.1"/>
</dbReference>
<dbReference type="Proteomes" id="UP000297567">
    <property type="component" value="Unassembled WGS sequence"/>
</dbReference>
<evidence type="ECO:0000313" key="3">
    <source>
        <dbReference type="Proteomes" id="UP000297567"/>
    </source>
</evidence>
<dbReference type="AlphaFoldDB" id="A0A4Z1ABQ5"/>
<proteinExistence type="predicted"/>
<protein>
    <submittedName>
        <fullName evidence="2">Alpha-amylase</fullName>
    </submittedName>
</protein>
<accession>A0A4Z1ABQ5</accession>
<gene>
    <name evidence="2" type="ORF">EHQ62_01425</name>
</gene>
<keyword evidence="3" id="KW-1185">Reference proteome</keyword>
<dbReference type="SMART" id="SM00642">
    <property type="entry name" value="Aamy"/>
    <property type="match status" value="1"/>
</dbReference>
<dbReference type="GO" id="GO:0005975">
    <property type="term" value="P:carbohydrate metabolic process"/>
    <property type="evidence" value="ECO:0007669"/>
    <property type="project" value="InterPro"/>
</dbReference>
<organism evidence="2 3">
    <name type="scientific">Leptospira jelokensis</name>
    <dbReference type="NCBI Taxonomy" id="2484931"/>
    <lineage>
        <taxon>Bacteria</taxon>
        <taxon>Pseudomonadati</taxon>
        <taxon>Spirochaetota</taxon>
        <taxon>Spirochaetia</taxon>
        <taxon>Leptospirales</taxon>
        <taxon>Leptospiraceae</taxon>
        <taxon>Leptospira</taxon>
    </lineage>
</organism>
<dbReference type="Gene3D" id="3.20.20.80">
    <property type="entry name" value="Glycosidases"/>
    <property type="match status" value="1"/>
</dbReference>
<reference evidence="2" key="1">
    <citation type="journal article" date="2019" name="PLoS Negl. Trop. Dis.">
        <title>Revisiting the worldwide diversity of Leptospira species in the environment.</title>
        <authorList>
            <person name="Vincent A.T."/>
            <person name="Schiettekatte O."/>
            <person name="Bourhy P."/>
            <person name="Veyrier F.J."/>
            <person name="Picardeau M."/>
        </authorList>
    </citation>
    <scope>NUCLEOTIDE SEQUENCE [LARGE SCALE GENOMIC DNA]</scope>
    <source>
        <strain evidence="2">201702451</strain>
    </source>
</reference>
<dbReference type="InterPro" id="IPR017853">
    <property type="entry name" value="GH"/>
</dbReference>
<dbReference type="PANTHER" id="PTHR47786:SF2">
    <property type="entry name" value="GLYCOSYL HYDROLASE FAMILY 13 CATALYTIC DOMAIN-CONTAINING PROTEIN"/>
    <property type="match status" value="1"/>
</dbReference>
<name>A0A4Z1ABQ5_9LEPT</name>
<dbReference type="PANTHER" id="PTHR47786">
    <property type="entry name" value="ALPHA-1,4-GLUCAN:MALTOSE-1-PHOSPHATE MALTOSYLTRANSFERASE"/>
    <property type="match status" value="1"/>
</dbReference>
<dbReference type="SUPFAM" id="SSF51445">
    <property type="entry name" value="(Trans)glycosidases"/>
    <property type="match status" value="1"/>
</dbReference>
<feature type="domain" description="Glycosyl hydrolase family 13 catalytic" evidence="1">
    <location>
        <begin position="62"/>
        <end position="370"/>
    </location>
</feature>
<evidence type="ECO:0000313" key="2">
    <source>
        <dbReference type="EMBL" id="TGL75518.1"/>
    </source>
</evidence>
<dbReference type="InterPro" id="IPR006047">
    <property type="entry name" value="GH13_cat_dom"/>
</dbReference>